<reference evidence="1 2" key="1">
    <citation type="journal article" date="2017" name="Int. J. Syst. Evol. Microbiol.">
        <title>Mycobacterium talmoniae sp. nov., a slowly growing mycobacterium isolated from human respiratory samples.</title>
        <authorList>
            <person name="Davidson R.M."/>
            <person name="DeGroote M.A."/>
            <person name="Marola J.L."/>
            <person name="Buss S."/>
            <person name="Jones V."/>
            <person name="McNeil M.R."/>
            <person name="Freifeld A.G."/>
            <person name="Elaine Epperson L."/>
            <person name="Hasan N.A."/>
            <person name="Jackson M."/>
            <person name="Iwen P.C."/>
            <person name="Salfinger M."/>
            <person name="Strong M."/>
        </authorList>
    </citation>
    <scope>NUCLEOTIDE SEQUENCE [LARGE SCALE GENOMIC DNA]</scope>
    <source>
        <strain evidence="1 2">ATCC BAA-2683</strain>
    </source>
</reference>
<comment type="caution">
    <text evidence="1">The sequence shown here is derived from an EMBL/GenBank/DDBJ whole genome shotgun (WGS) entry which is preliminary data.</text>
</comment>
<sequence>MYGFPGAWAYICARSSQGSRGSLREQTQIRTIRAPYVRICVCSPSKTQAGVKLYT</sequence>
<evidence type="ECO:0000313" key="2">
    <source>
        <dbReference type="Proteomes" id="UP000238296"/>
    </source>
</evidence>
<proteinExistence type="predicted"/>
<protein>
    <submittedName>
        <fullName evidence="1">Uncharacterized protein</fullName>
    </submittedName>
</protein>
<evidence type="ECO:0000313" key="1">
    <source>
        <dbReference type="EMBL" id="PQM47006.1"/>
    </source>
</evidence>
<dbReference type="Proteomes" id="UP000238296">
    <property type="component" value="Unassembled WGS sequence"/>
</dbReference>
<gene>
    <name evidence="1" type="ORF">C1Y40_02816</name>
</gene>
<organism evidence="1 2">
    <name type="scientific">Mycobacterium talmoniae</name>
    <dbReference type="NCBI Taxonomy" id="1858794"/>
    <lineage>
        <taxon>Bacteria</taxon>
        <taxon>Bacillati</taxon>
        <taxon>Actinomycetota</taxon>
        <taxon>Actinomycetes</taxon>
        <taxon>Mycobacteriales</taxon>
        <taxon>Mycobacteriaceae</taxon>
        <taxon>Mycobacterium</taxon>
    </lineage>
</organism>
<accession>A0A2S8BK76</accession>
<dbReference type="EMBL" id="PPEA01000406">
    <property type="protein sequence ID" value="PQM47006.1"/>
    <property type="molecule type" value="Genomic_DNA"/>
</dbReference>
<dbReference type="AlphaFoldDB" id="A0A2S8BK76"/>
<name>A0A2S8BK76_9MYCO</name>